<feature type="region of interest" description="Disordered" evidence="1">
    <location>
        <begin position="255"/>
        <end position="280"/>
    </location>
</feature>
<keyword evidence="3" id="KW-1185">Reference proteome</keyword>
<dbReference type="EMBL" id="CANTFM010001057">
    <property type="protein sequence ID" value="CAI5734330.1"/>
    <property type="molecule type" value="Genomic_DNA"/>
</dbReference>
<organism evidence="2 3">
    <name type="scientific">Peronospora destructor</name>
    <dbReference type="NCBI Taxonomy" id="86335"/>
    <lineage>
        <taxon>Eukaryota</taxon>
        <taxon>Sar</taxon>
        <taxon>Stramenopiles</taxon>
        <taxon>Oomycota</taxon>
        <taxon>Peronosporomycetes</taxon>
        <taxon>Peronosporales</taxon>
        <taxon>Peronosporaceae</taxon>
        <taxon>Peronospora</taxon>
    </lineage>
</organism>
<feature type="region of interest" description="Disordered" evidence="1">
    <location>
        <begin position="76"/>
        <end position="100"/>
    </location>
</feature>
<evidence type="ECO:0000313" key="3">
    <source>
        <dbReference type="Proteomes" id="UP001162029"/>
    </source>
</evidence>
<evidence type="ECO:0000256" key="1">
    <source>
        <dbReference type="SAM" id="MobiDB-lite"/>
    </source>
</evidence>
<name>A0AAV0UBP1_9STRA</name>
<protein>
    <submittedName>
        <fullName evidence="2">Uncharacterized protein</fullName>
    </submittedName>
</protein>
<proteinExistence type="predicted"/>
<reference evidence="2" key="1">
    <citation type="submission" date="2022-12" db="EMBL/GenBank/DDBJ databases">
        <authorList>
            <person name="Webb A."/>
        </authorList>
    </citation>
    <scope>NUCLEOTIDE SEQUENCE</scope>
    <source>
        <strain evidence="2">Pd1</strain>
    </source>
</reference>
<gene>
    <name evidence="2" type="ORF">PDE001_LOCUS5678</name>
</gene>
<evidence type="ECO:0000313" key="2">
    <source>
        <dbReference type="EMBL" id="CAI5734330.1"/>
    </source>
</evidence>
<sequence length="280" mass="29714">MQPDRDGYAAPLPCGSELAFSTGPCPLIDDCTPDRADSVMSAGVAENSATTAAVPMERRRLTDVDDEDQRELAELRQLVDEDELGTLPQRSGHPQPALYQPPFASLRRHRDSRHRRIAFTDRFSAGCACGIPFTSRLAAANHANACASLSDTPSATVLAAGDFIPTAVAVNATATVADLPARLPFQDSSVLAVSPPHASITADTLEVSRSSPPLPRPLIASRVASHLAEVPTPRWGPLLPRSVVVSRIADRLLPPELLEEEESKADDSDDVGEAAGDTGE</sequence>
<comment type="caution">
    <text evidence="2">The sequence shown here is derived from an EMBL/GenBank/DDBJ whole genome shotgun (WGS) entry which is preliminary data.</text>
</comment>
<dbReference type="AlphaFoldDB" id="A0AAV0UBP1"/>
<feature type="compositionally biased region" description="Acidic residues" evidence="1">
    <location>
        <begin position="257"/>
        <end position="272"/>
    </location>
</feature>
<dbReference type="Proteomes" id="UP001162029">
    <property type="component" value="Unassembled WGS sequence"/>
</dbReference>
<accession>A0AAV0UBP1</accession>